<dbReference type="InterPro" id="IPR036869">
    <property type="entry name" value="J_dom_sf"/>
</dbReference>
<organism evidence="4">
    <name type="scientific">Lygus hesperus</name>
    <name type="common">Western plant bug</name>
    <dbReference type="NCBI Taxonomy" id="30085"/>
    <lineage>
        <taxon>Eukaryota</taxon>
        <taxon>Metazoa</taxon>
        <taxon>Ecdysozoa</taxon>
        <taxon>Arthropoda</taxon>
        <taxon>Hexapoda</taxon>
        <taxon>Insecta</taxon>
        <taxon>Pterygota</taxon>
        <taxon>Neoptera</taxon>
        <taxon>Paraneoptera</taxon>
        <taxon>Hemiptera</taxon>
        <taxon>Heteroptera</taxon>
        <taxon>Panheteroptera</taxon>
        <taxon>Cimicomorpha</taxon>
        <taxon>Miridae</taxon>
        <taxon>Mirini</taxon>
        <taxon>Lygus</taxon>
    </lineage>
</organism>
<dbReference type="PANTHER" id="PTHR44825:SF1">
    <property type="entry name" value="DNAJ HOMOLOG SUBFAMILY C MEMBER 4"/>
    <property type="match status" value="1"/>
</dbReference>
<gene>
    <name evidence="4" type="primary">DnaJ-60_1</name>
    <name evidence="6" type="synonym">DnaJ-60_0</name>
    <name evidence="4" type="ORF">CM83_27592</name>
    <name evidence="6" type="ORF">g.24839</name>
</gene>
<evidence type="ECO:0000313" key="4">
    <source>
        <dbReference type="EMBL" id="JAG02532.1"/>
    </source>
</evidence>
<dbReference type="InterPro" id="IPR018253">
    <property type="entry name" value="DnaJ_domain_CS"/>
</dbReference>
<dbReference type="EMBL" id="GBRD01016743">
    <property type="protein sequence ID" value="JAG49084.1"/>
    <property type="molecule type" value="Transcribed_RNA"/>
</dbReference>
<evidence type="ECO:0000313" key="5">
    <source>
        <dbReference type="EMBL" id="JAG49084.1"/>
    </source>
</evidence>
<dbReference type="PANTHER" id="PTHR44825">
    <property type="match status" value="1"/>
</dbReference>
<keyword evidence="2" id="KW-0812">Transmembrane</keyword>
<accession>A0A0A9W272</accession>
<proteinExistence type="predicted"/>
<reference evidence="4" key="1">
    <citation type="journal article" date="2014" name="PLoS ONE">
        <title>Transcriptome-Based Identification of ABC Transporters in the Western Tarnished Plant Bug Lygus hesperus.</title>
        <authorList>
            <person name="Hull J.J."/>
            <person name="Chaney K."/>
            <person name="Geib S.M."/>
            <person name="Fabrick J.A."/>
            <person name="Brent C.S."/>
            <person name="Walsh D."/>
            <person name="Lavine L.C."/>
        </authorList>
    </citation>
    <scope>NUCLEOTIDE SEQUENCE</scope>
</reference>
<dbReference type="Pfam" id="PF00226">
    <property type="entry name" value="DnaJ"/>
    <property type="match status" value="1"/>
</dbReference>
<reference evidence="4" key="2">
    <citation type="submission" date="2014-07" db="EMBL/GenBank/DDBJ databases">
        <authorList>
            <person name="Hull J."/>
        </authorList>
    </citation>
    <scope>NUCLEOTIDE SEQUENCE</scope>
</reference>
<feature type="domain" description="J" evidence="3">
    <location>
        <begin position="28"/>
        <end position="93"/>
    </location>
</feature>
<dbReference type="SMART" id="SM00271">
    <property type="entry name" value="DnaJ"/>
    <property type="match status" value="1"/>
</dbReference>
<feature type="compositionally biased region" description="Low complexity" evidence="1">
    <location>
        <begin position="117"/>
        <end position="136"/>
    </location>
</feature>
<evidence type="ECO:0000256" key="1">
    <source>
        <dbReference type="SAM" id="MobiDB-lite"/>
    </source>
</evidence>
<reference evidence="5" key="3">
    <citation type="submission" date="2014-09" db="EMBL/GenBank/DDBJ databases">
        <authorList>
            <person name="Magalhaes I.L.F."/>
            <person name="Oliveira U."/>
            <person name="Santos F.R."/>
            <person name="Vidigal T.H.D.A."/>
            <person name="Brescovit A.D."/>
            <person name="Santos A.J."/>
        </authorList>
    </citation>
    <scope>NUCLEOTIDE SEQUENCE</scope>
</reference>
<dbReference type="CDD" id="cd06257">
    <property type="entry name" value="DnaJ"/>
    <property type="match status" value="1"/>
</dbReference>
<dbReference type="InterPro" id="IPR001623">
    <property type="entry name" value="DnaJ_domain"/>
</dbReference>
<keyword evidence="2" id="KW-1133">Transmembrane helix</keyword>
<dbReference type="PRINTS" id="PR00625">
    <property type="entry name" value="JDOMAIN"/>
</dbReference>
<dbReference type="Gene3D" id="1.10.287.110">
    <property type="entry name" value="DnaJ domain"/>
    <property type="match status" value="1"/>
</dbReference>
<evidence type="ECO:0000313" key="6">
    <source>
        <dbReference type="EMBL" id="JAQ02526.1"/>
    </source>
</evidence>
<protein>
    <submittedName>
        <fullName evidence="4">DnaJ-like protein 60</fullName>
    </submittedName>
</protein>
<reference evidence="6" key="4">
    <citation type="journal article" date="2016" name="Gigascience">
        <title>De novo construction of an expanded transcriptome assembly for the western tarnished plant bug, Lygus hesperus.</title>
        <authorList>
            <person name="Tassone E.E."/>
            <person name="Geib S.M."/>
            <person name="Hall B."/>
            <person name="Fabrick J.A."/>
            <person name="Brent C.S."/>
            <person name="Hull J.J."/>
        </authorList>
    </citation>
    <scope>NUCLEOTIDE SEQUENCE</scope>
</reference>
<dbReference type="AlphaFoldDB" id="A0A0A9W272"/>
<keyword evidence="2" id="KW-0472">Membrane</keyword>
<dbReference type="PROSITE" id="PS50076">
    <property type="entry name" value="DNAJ_2"/>
    <property type="match status" value="1"/>
</dbReference>
<name>A0A0A9W272_LYGHE</name>
<evidence type="ECO:0000259" key="3">
    <source>
        <dbReference type="PROSITE" id="PS50076"/>
    </source>
</evidence>
<dbReference type="EMBL" id="GBHO01041072">
    <property type="protein sequence ID" value="JAG02532.1"/>
    <property type="molecule type" value="Transcribed_RNA"/>
</dbReference>
<dbReference type="SUPFAM" id="SSF46565">
    <property type="entry name" value="Chaperone J-domain"/>
    <property type="match status" value="1"/>
</dbReference>
<feature type="region of interest" description="Disordered" evidence="1">
    <location>
        <begin position="108"/>
        <end position="136"/>
    </location>
</feature>
<dbReference type="PROSITE" id="PS00636">
    <property type="entry name" value="DNAJ_1"/>
    <property type="match status" value="1"/>
</dbReference>
<dbReference type="InterPro" id="IPR052763">
    <property type="entry name" value="DnaJ_C4"/>
</dbReference>
<feature type="transmembrane region" description="Helical" evidence="2">
    <location>
        <begin position="173"/>
        <end position="195"/>
    </location>
</feature>
<dbReference type="EMBL" id="GDHC01016103">
    <property type="protein sequence ID" value="JAQ02526.1"/>
    <property type="molecule type" value="Transcribed_RNA"/>
</dbReference>
<sequence length="278" mass="31467">MLAWGHVKQLKECSPLLSSVIKRCVSQSYYDILKVSQTCSSKDVRDAFITLSKQNHPDKHGNDPSMHERFVQINEAYSVLINPSTRRQYDMTLGSKRKLNAPHDVYTTRTTYTHKPSSQTKKQSGSSSYSSNSGGSTSHDYFYTSWEKRTASEEHRDNYYGIKGIRKVSNLKILLIIIGFTCVGGTLQWLAIRAYSKSAREKMMENSRRLGLIHAMAREKARLYGNEYQINILKNTLKTTYDVEPGIDVVADVPDLPEPVVVDPGDETCGKCKKCKKP</sequence>
<evidence type="ECO:0000256" key="2">
    <source>
        <dbReference type="SAM" id="Phobius"/>
    </source>
</evidence>